<evidence type="ECO:0000313" key="2">
    <source>
        <dbReference type="EMBL" id="GGH20501.1"/>
    </source>
</evidence>
<name>A0ABQ1YDH3_9BACT</name>
<protein>
    <recommendedName>
        <fullName evidence="1">Secretion system C-terminal sorting domain-containing protein</fullName>
    </recommendedName>
</protein>
<proteinExistence type="predicted"/>
<feature type="domain" description="Secretion system C-terminal sorting" evidence="1">
    <location>
        <begin position="3"/>
        <end position="66"/>
    </location>
</feature>
<organism evidence="2 3">
    <name type="scientific">Dyadobacter endophyticus</name>
    <dbReference type="NCBI Taxonomy" id="1749036"/>
    <lineage>
        <taxon>Bacteria</taxon>
        <taxon>Pseudomonadati</taxon>
        <taxon>Bacteroidota</taxon>
        <taxon>Cytophagia</taxon>
        <taxon>Cytophagales</taxon>
        <taxon>Spirosomataceae</taxon>
        <taxon>Dyadobacter</taxon>
    </lineage>
</organism>
<dbReference type="NCBIfam" id="TIGR04183">
    <property type="entry name" value="Por_Secre_tail"/>
    <property type="match status" value="1"/>
</dbReference>
<dbReference type="EMBL" id="BMIA01000001">
    <property type="protein sequence ID" value="GGH20501.1"/>
    <property type="molecule type" value="Genomic_DNA"/>
</dbReference>
<gene>
    <name evidence="2" type="ORF">GCM10007423_00960</name>
</gene>
<dbReference type="RefSeq" id="WP_188927609.1">
    <property type="nucleotide sequence ID" value="NZ_BMIA01000001.1"/>
</dbReference>
<reference evidence="3" key="1">
    <citation type="journal article" date="2019" name="Int. J. Syst. Evol. Microbiol.">
        <title>The Global Catalogue of Microorganisms (GCM) 10K type strain sequencing project: providing services to taxonomists for standard genome sequencing and annotation.</title>
        <authorList>
            <consortium name="The Broad Institute Genomics Platform"/>
            <consortium name="The Broad Institute Genome Sequencing Center for Infectious Disease"/>
            <person name="Wu L."/>
            <person name="Ma J."/>
        </authorList>
    </citation>
    <scope>NUCLEOTIDE SEQUENCE [LARGE SCALE GENOMIC DNA]</scope>
    <source>
        <strain evidence="3">CGMCC 1.15288</strain>
    </source>
</reference>
<evidence type="ECO:0000313" key="3">
    <source>
        <dbReference type="Proteomes" id="UP000600214"/>
    </source>
</evidence>
<dbReference type="Pfam" id="PF18962">
    <property type="entry name" value="Por_Secre_tail"/>
    <property type="match status" value="1"/>
</dbReference>
<dbReference type="InterPro" id="IPR026444">
    <property type="entry name" value="Secre_tail"/>
</dbReference>
<keyword evidence="3" id="KW-1185">Reference proteome</keyword>
<dbReference type="Proteomes" id="UP000600214">
    <property type="component" value="Unassembled WGS sequence"/>
</dbReference>
<sequence length="72" mass="7838">MAVYPNPAQTTLTFQVSNALLKTTATLHDVTGQKLQTIVITTGQQQINILSLASGQYILKFADGTAERFIKN</sequence>
<accession>A0ABQ1YDH3</accession>
<evidence type="ECO:0000259" key="1">
    <source>
        <dbReference type="Pfam" id="PF18962"/>
    </source>
</evidence>
<comment type="caution">
    <text evidence="2">The sequence shown here is derived from an EMBL/GenBank/DDBJ whole genome shotgun (WGS) entry which is preliminary data.</text>
</comment>